<dbReference type="RefSeq" id="WP_076109018.1">
    <property type="nucleotide sequence ID" value="NZ_MPTB01000002.1"/>
</dbReference>
<dbReference type="InterPro" id="IPR023827">
    <property type="entry name" value="Peptidase_S8_Asp-AS"/>
</dbReference>
<dbReference type="PROSITE" id="PS00136">
    <property type="entry name" value="SUBTILASE_ASP"/>
    <property type="match status" value="1"/>
</dbReference>
<keyword evidence="5 7" id="KW-0378">Hydrolase</keyword>
<evidence type="ECO:0000256" key="3">
    <source>
        <dbReference type="ARBA" id="ARBA00022525"/>
    </source>
</evidence>
<dbReference type="PROSITE" id="PS00137">
    <property type="entry name" value="SUBTILASE_HIS"/>
    <property type="match status" value="1"/>
</dbReference>
<comment type="subcellular location">
    <subcellularLocation>
        <location evidence="1">Secreted</location>
    </subcellularLocation>
</comment>
<evidence type="ECO:0000313" key="11">
    <source>
        <dbReference type="Proteomes" id="UP000187412"/>
    </source>
</evidence>
<evidence type="ECO:0000256" key="5">
    <source>
        <dbReference type="ARBA" id="ARBA00022801"/>
    </source>
</evidence>
<evidence type="ECO:0000256" key="8">
    <source>
        <dbReference type="RuleBase" id="RU003355"/>
    </source>
</evidence>
<dbReference type="SUPFAM" id="SSF52743">
    <property type="entry name" value="Subtilisin-like"/>
    <property type="match status" value="1"/>
</dbReference>
<dbReference type="EMBL" id="MPTB01000002">
    <property type="protein sequence ID" value="OMD52920.1"/>
    <property type="molecule type" value="Genomic_DNA"/>
</dbReference>
<dbReference type="InterPro" id="IPR034084">
    <property type="entry name" value="Thermitase-like_dom"/>
</dbReference>
<keyword evidence="4 7" id="KW-0645">Protease</keyword>
<dbReference type="PANTHER" id="PTHR43806:SF11">
    <property type="entry name" value="CEREVISIN-RELATED"/>
    <property type="match status" value="1"/>
</dbReference>
<dbReference type="Pfam" id="PF00082">
    <property type="entry name" value="Peptidase_S8"/>
    <property type="match status" value="1"/>
</dbReference>
<gene>
    <name evidence="10" type="ORF">BSK56_01370</name>
</gene>
<organism evidence="10 11">
    <name type="scientific">Paenibacillus borealis</name>
    <dbReference type="NCBI Taxonomy" id="160799"/>
    <lineage>
        <taxon>Bacteria</taxon>
        <taxon>Bacillati</taxon>
        <taxon>Bacillota</taxon>
        <taxon>Bacilli</taxon>
        <taxon>Bacillales</taxon>
        <taxon>Paenibacillaceae</taxon>
        <taxon>Paenibacillus</taxon>
    </lineage>
</organism>
<keyword evidence="6 7" id="KW-0720">Serine protease</keyword>
<dbReference type="InterPro" id="IPR015500">
    <property type="entry name" value="Peptidase_S8_subtilisin-rel"/>
</dbReference>
<dbReference type="InterPro" id="IPR022398">
    <property type="entry name" value="Peptidase_S8_His-AS"/>
</dbReference>
<dbReference type="Gene3D" id="3.40.50.200">
    <property type="entry name" value="Peptidase S8/S53 domain"/>
    <property type="match status" value="1"/>
</dbReference>
<accession>A0ABX3HQ00</accession>
<dbReference type="Proteomes" id="UP000187412">
    <property type="component" value="Unassembled WGS sequence"/>
</dbReference>
<name>A0ABX3HQ00_PAEBO</name>
<sequence>MSRKNLTVAGLVTAAFTVVLLTFALRPEGDGKLKQAAVPNPSQEKTVKKTSLVQDVKATDQLNRTDVGKHLRTMLADTHGAAPRDISAYAKRLQQGHGHITMLIWIDFVTQQTHTFKSSLPEGSDQENKQLLKYLNTAKSAIRGHQSYESPSFIIGQKKYYFMAQRDQDRKIGVIALINQKILDRVADHQLKNLRLIPYPKEGKYRVESVHADTLKDITVKTGHDNENASHFYENEIVVRFKNGHLTAGQIQTITADIRCKEPRKLGYAYIFRSDKMNYAELKTYFTSKWQPEYTEPHYMYLTNETAVENTGASVITPNDLLFSTYQWNLPAIETEQGWNLSKGSKEVVVAVVDTGVQASHPDLQGQLLAGYNAIAKGSTPDDDVGHGTHVAGIIGAVINNEEGVAGISWYNKILPVKALDNSGAGTTYSVAEGIIWAADNGAKVINLSLGNYADSQFLHDAIKYAYDRDVVIVSAAGNDNTERPGFPAAYEEVLAVAATNANGEKASFSNYGDYIDVTAPGESIASTYPDNQYAALSGTSMASPHVAALAGLVRSLNPALTNKEVMELMISNAVDLGDTGHDKYYGWGQVDIYRTLRAAGGSVVPLQLFPQHVDRQLKSMQHSLESSN</sequence>
<dbReference type="PROSITE" id="PS00138">
    <property type="entry name" value="SUBTILASE_SER"/>
    <property type="match status" value="1"/>
</dbReference>
<evidence type="ECO:0000313" key="10">
    <source>
        <dbReference type="EMBL" id="OMD52920.1"/>
    </source>
</evidence>
<dbReference type="InterPro" id="IPR050131">
    <property type="entry name" value="Peptidase_S8_subtilisin-like"/>
</dbReference>
<evidence type="ECO:0000259" key="9">
    <source>
        <dbReference type="Pfam" id="PF00082"/>
    </source>
</evidence>
<protein>
    <submittedName>
        <fullName evidence="10">Peptidase S8</fullName>
    </submittedName>
</protein>
<keyword evidence="11" id="KW-1185">Reference proteome</keyword>
<dbReference type="InterPro" id="IPR023828">
    <property type="entry name" value="Peptidase_S8_Ser-AS"/>
</dbReference>
<evidence type="ECO:0000256" key="6">
    <source>
        <dbReference type="ARBA" id="ARBA00022825"/>
    </source>
</evidence>
<feature type="active site" description="Charge relay system" evidence="7">
    <location>
        <position position="354"/>
    </location>
</feature>
<feature type="active site" description="Charge relay system" evidence="7">
    <location>
        <position position="387"/>
    </location>
</feature>
<dbReference type="CDD" id="cd07484">
    <property type="entry name" value="Peptidases_S8_Thermitase_like"/>
    <property type="match status" value="1"/>
</dbReference>
<evidence type="ECO:0000256" key="1">
    <source>
        <dbReference type="ARBA" id="ARBA00004613"/>
    </source>
</evidence>
<proteinExistence type="inferred from homology"/>
<reference evidence="10 11" key="1">
    <citation type="submission" date="2016-10" db="EMBL/GenBank/DDBJ databases">
        <title>Paenibacillus species isolates.</title>
        <authorList>
            <person name="Beno S.M."/>
        </authorList>
    </citation>
    <scope>NUCLEOTIDE SEQUENCE [LARGE SCALE GENOMIC DNA]</scope>
    <source>
        <strain evidence="10 11">FSL H7-0744</strain>
    </source>
</reference>
<evidence type="ECO:0000256" key="4">
    <source>
        <dbReference type="ARBA" id="ARBA00022670"/>
    </source>
</evidence>
<keyword evidence="3" id="KW-0964">Secreted</keyword>
<feature type="active site" description="Charge relay system" evidence="7">
    <location>
        <position position="541"/>
    </location>
</feature>
<evidence type="ECO:0000256" key="2">
    <source>
        <dbReference type="ARBA" id="ARBA00011073"/>
    </source>
</evidence>
<evidence type="ECO:0000256" key="7">
    <source>
        <dbReference type="PROSITE-ProRule" id="PRU01240"/>
    </source>
</evidence>
<dbReference type="InterPro" id="IPR000209">
    <property type="entry name" value="Peptidase_S8/S53_dom"/>
</dbReference>
<comment type="similarity">
    <text evidence="2 7 8">Belongs to the peptidase S8 family.</text>
</comment>
<dbReference type="PRINTS" id="PR00723">
    <property type="entry name" value="SUBTILISIN"/>
</dbReference>
<dbReference type="PANTHER" id="PTHR43806">
    <property type="entry name" value="PEPTIDASE S8"/>
    <property type="match status" value="1"/>
</dbReference>
<feature type="domain" description="Peptidase S8/S53" evidence="9">
    <location>
        <begin position="346"/>
        <end position="589"/>
    </location>
</feature>
<comment type="caution">
    <text evidence="10">The sequence shown here is derived from an EMBL/GenBank/DDBJ whole genome shotgun (WGS) entry which is preliminary data.</text>
</comment>
<dbReference type="InterPro" id="IPR036852">
    <property type="entry name" value="Peptidase_S8/S53_dom_sf"/>
</dbReference>
<dbReference type="PROSITE" id="PS51892">
    <property type="entry name" value="SUBTILASE"/>
    <property type="match status" value="1"/>
</dbReference>